<dbReference type="AlphaFoldDB" id="A0A183BAV1"/>
<sequence>MGLRALAGTLSPAAAASILGQNGHSGQQSNGNALVLRVPVPLAPGNGRRSVQIEDEVAGAAGAHGDTIESDLDGPRRRQSLPTTFASPAVPVGCVNLTTLEIARCSAVTDIGLTAIARVCHKLEKLDLEDCGLVTDTTLAQLAVHCPQLNNLILSHCDQITDEGIARLAESLCGHDHLQELAMDNCPLLTDTALEHLGSNCRRLQRLDLYDCQLITKQGISNLEVSS</sequence>
<dbReference type="WBParaSite" id="ECPE_0001637901-mRNA-1">
    <property type="protein sequence ID" value="ECPE_0001637901-mRNA-1"/>
    <property type="gene ID" value="ECPE_0001637901"/>
</dbReference>
<name>A0A183BAV1_9TREM</name>
<dbReference type="SUPFAM" id="SSF52047">
    <property type="entry name" value="RNI-like"/>
    <property type="match status" value="1"/>
</dbReference>
<feature type="domain" description="F-box/LRR-repeat protein 15-like leucin rich repeat" evidence="2">
    <location>
        <begin position="94"/>
        <end position="224"/>
    </location>
</feature>
<accession>A0A183BAV1</accession>
<dbReference type="PANTHER" id="PTHR13318:SF190">
    <property type="entry name" value="PARTNER OF PAIRED, ISOFORM B"/>
    <property type="match status" value="1"/>
</dbReference>
<dbReference type="EMBL" id="UZAN01063896">
    <property type="protein sequence ID" value="VDP93608.1"/>
    <property type="molecule type" value="Genomic_DNA"/>
</dbReference>
<dbReference type="InterPro" id="IPR057207">
    <property type="entry name" value="FBXL15_LRR"/>
</dbReference>
<organism evidence="5">
    <name type="scientific">Echinostoma caproni</name>
    <dbReference type="NCBI Taxonomy" id="27848"/>
    <lineage>
        <taxon>Eukaryota</taxon>
        <taxon>Metazoa</taxon>
        <taxon>Spiralia</taxon>
        <taxon>Lophotrochozoa</taxon>
        <taxon>Platyhelminthes</taxon>
        <taxon>Trematoda</taxon>
        <taxon>Digenea</taxon>
        <taxon>Plagiorchiida</taxon>
        <taxon>Echinostomata</taxon>
        <taxon>Echinostomatoidea</taxon>
        <taxon>Echinostomatidae</taxon>
        <taxon>Echinostoma</taxon>
    </lineage>
</organism>
<dbReference type="InterPro" id="IPR032675">
    <property type="entry name" value="LRR_dom_sf"/>
</dbReference>
<dbReference type="InterPro" id="IPR006553">
    <property type="entry name" value="Leu-rich_rpt_Cys-con_subtyp"/>
</dbReference>
<dbReference type="SMART" id="SM00367">
    <property type="entry name" value="LRR_CC"/>
    <property type="match status" value="5"/>
</dbReference>
<evidence type="ECO:0000313" key="5">
    <source>
        <dbReference type="WBParaSite" id="ECPE_0001637901-mRNA-1"/>
    </source>
</evidence>
<evidence type="ECO:0000256" key="1">
    <source>
        <dbReference type="SAM" id="MobiDB-lite"/>
    </source>
</evidence>
<evidence type="ECO:0000313" key="4">
    <source>
        <dbReference type="Proteomes" id="UP000272942"/>
    </source>
</evidence>
<dbReference type="Pfam" id="PF25372">
    <property type="entry name" value="DUF7885"/>
    <property type="match status" value="1"/>
</dbReference>
<dbReference type="Gene3D" id="3.80.10.10">
    <property type="entry name" value="Ribonuclease Inhibitor"/>
    <property type="match status" value="1"/>
</dbReference>
<dbReference type="Proteomes" id="UP000272942">
    <property type="component" value="Unassembled WGS sequence"/>
</dbReference>
<dbReference type="GO" id="GO:0031146">
    <property type="term" value="P:SCF-dependent proteasomal ubiquitin-dependent protein catabolic process"/>
    <property type="evidence" value="ECO:0007669"/>
    <property type="project" value="TreeGrafter"/>
</dbReference>
<reference evidence="3 4" key="2">
    <citation type="submission" date="2018-11" db="EMBL/GenBank/DDBJ databases">
        <authorList>
            <consortium name="Pathogen Informatics"/>
        </authorList>
    </citation>
    <scope>NUCLEOTIDE SEQUENCE [LARGE SCALE GENOMIC DNA]</scope>
    <source>
        <strain evidence="3 4">Egypt</strain>
    </source>
</reference>
<protein>
    <submittedName>
        <fullName evidence="5">F-box/LRR-repeat protein 20</fullName>
    </submittedName>
</protein>
<dbReference type="OrthoDB" id="6278348at2759"/>
<feature type="region of interest" description="Disordered" evidence="1">
    <location>
        <begin position="64"/>
        <end position="83"/>
    </location>
</feature>
<evidence type="ECO:0000259" key="2">
    <source>
        <dbReference type="Pfam" id="PF25372"/>
    </source>
</evidence>
<gene>
    <name evidence="3" type="ORF">ECPE_LOCUS16336</name>
</gene>
<dbReference type="GO" id="GO:0019005">
    <property type="term" value="C:SCF ubiquitin ligase complex"/>
    <property type="evidence" value="ECO:0007669"/>
    <property type="project" value="TreeGrafter"/>
</dbReference>
<proteinExistence type="predicted"/>
<evidence type="ECO:0000313" key="3">
    <source>
        <dbReference type="EMBL" id="VDP93608.1"/>
    </source>
</evidence>
<reference evidence="5" key="1">
    <citation type="submission" date="2016-06" db="UniProtKB">
        <authorList>
            <consortium name="WormBaseParasite"/>
        </authorList>
    </citation>
    <scope>IDENTIFICATION</scope>
</reference>
<dbReference type="PANTHER" id="PTHR13318">
    <property type="entry name" value="PARTNER OF PAIRED, ISOFORM B-RELATED"/>
    <property type="match status" value="1"/>
</dbReference>
<keyword evidence="4" id="KW-1185">Reference proteome</keyword>